<dbReference type="InterPro" id="IPR009097">
    <property type="entry name" value="Cyclic_Pdiesterase"/>
</dbReference>
<reference evidence="2" key="1">
    <citation type="journal article" date="2019" name="Int. J. Syst. Evol. Microbiol.">
        <title>The Global Catalogue of Microorganisms (GCM) 10K type strain sequencing project: providing services to taxonomists for standard genome sequencing and annotation.</title>
        <authorList>
            <consortium name="The Broad Institute Genomics Platform"/>
            <consortium name="The Broad Institute Genome Sequencing Center for Infectious Disease"/>
            <person name="Wu L."/>
            <person name="Ma J."/>
        </authorList>
    </citation>
    <scope>NUCLEOTIDE SEQUENCE [LARGE SCALE GENOMIC DNA]</scope>
    <source>
        <strain evidence="2">CGMCC 1.5362</strain>
    </source>
</reference>
<protein>
    <submittedName>
        <fullName evidence="1">Phosphoesterase</fullName>
    </submittedName>
</protein>
<dbReference type="SUPFAM" id="SSF55144">
    <property type="entry name" value="LigT-like"/>
    <property type="match status" value="1"/>
</dbReference>
<dbReference type="Proteomes" id="UP000662111">
    <property type="component" value="Unassembled WGS sequence"/>
</dbReference>
<evidence type="ECO:0000313" key="1">
    <source>
        <dbReference type="EMBL" id="GGK64925.1"/>
    </source>
</evidence>
<accession>A0ABQ2F632</accession>
<dbReference type="Pfam" id="PF13563">
    <property type="entry name" value="2_5_RNA_ligase2"/>
    <property type="match status" value="1"/>
</dbReference>
<name>A0ABQ2F632_9MICO</name>
<dbReference type="Gene3D" id="3.90.1140.10">
    <property type="entry name" value="Cyclic phosphodiesterase"/>
    <property type="match status" value="1"/>
</dbReference>
<keyword evidence="2" id="KW-1185">Reference proteome</keyword>
<dbReference type="PANTHER" id="PTHR40037:SF1">
    <property type="entry name" value="PHOSPHOESTERASE SAOUHSC_00951-RELATED"/>
    <property type="match status" value="1"/>
</dbReference>
<dbReference type="EMBL" id="BMLB01000002">
    <property type="protein sequence ID" value="GGK64925.1"/>
    <property type="molecule type" value="Genomic_DNA"/>
</dbReference>
<organism evidence="1 2">
    <name type="scientific">Ornithinimicrobium pekingense</name>
    <dbReference type="NCBI Taxonomy" id="384677"/>
    <lineage>
        <taxon>Bacteria</taxon>
        <taxon>Bacillati</taxon>
        <taxon>Actinomycetota</taxon>
        <taxon>Actinomycetes</taxon>
        <taxon>Micrococcales</taxon>
        <taxon>Ornithinimicrobiaceae</taxon>
        <taxon>Ornithinimicrobium</taxon>
    </lineage>
</organism>
<comment type="caution">
    <text evidence="1">The sequence shown here is derived from an EMBL/GenBank/DDBJ whole genome shotgun (WGS) entry which is preliminary data.</text>
</comment>
<proteinExistence type="predicted"/>
<dbReference type="InterPro" id="IPR050580">
    <property type="entry name" value="2H_phosphoesterase_YjcG-like"/>
</dbReference>
<gene>
    <name evidence="1" type="ORF">GCM10011509_11590</name>
</gene>
<sequence length="187" mass="20508">MARVTRPGQVDSPAPTASPVVGVALPVPEPWGGYLQQLRVAYGEDRAQHIPTHITLMPPTPVAADQVEPLRRHLAEVAAGHARFEVLLRGTGTFRPVSDVVYVQVAQGVSSCERLERAVRGGPVSRDLEFPYHPHVTVAHDRPGHVLDRAFSDLEAFTCAFTAAAFRLYLHTGDGVWRVEEEFTLSE</sequence>
<dbReference type="PANTHER" id="PTHR40037">
    <property type="entry name" value="PHOSPHOESTERASE YJCG-RELATED"/>
    <property type="match status" value="1"/>
</dbReference>
<evidence type="ECO:0000313" key="2">
    <source>
        <dbReference type="Proteomes" id="UP000662111"/>
    </source>
</evidence>